<reference evidence="1 2" key="1">
    <citation type="journal article" date="2013" name="Proc. Natl. Acad. Sci. U.S.A.">
        <title>The king cobra genome reveals dynamic gene evolution and adaptation in the snake venom system.</title>
        <authorList>
            <person name="Vonk F.J."/>
            <person name="Casewell N.R."/>
            <person name="Henkel C.V."/>
            <person name="Heimberg A.M."/>
            <person name="Jansen H.J."/>
            <person name="McCleary R.J."/>
            <person name="Kerkkamp H.M."/>
            <person name="Vos R.A."/>
            <person name="Guerreiro I."/>
            <person name="Calvete J.J."/>
            <person name="Wuster W."/>
            <person name="Woods A.E."/>
            <person name="Logan J.M."/>
            <person name="Harrison R.A."/>
            <person name="Castoe T.A."/>
            <person name="de Koning A.P."/>
            <person name="Pollock D.D."/>
            <person name="Yandell M."/>
            <person name="Calderon D."/>
            <person name="Renjifo C."/>
            <person name="Currier R.B."/>
            <person name="Salgado D."/>
            <person name="Pla D."/>
            <person name="Sanz L."/>
            <person name="Hyder A.S."/>
            <person name="Ribeiro J.M."/>
            <person name="Arntzen J.W."/>
            <person name="van den Thillart G.E."/>
            <person name="Boetzer M."/>
            <person name="Pirovano W."/>
            <person name="Dirks R.P."/>
            <person name="Spaink H.P."/>
            <person name="Duboule D."/>
            <person name="McGlinn E."/>
            <person name="Kini R.M."/>
            <person name="Richardson M.K."/>
        </authorList>
    </citation>
    <scope>NUCLEOTIDE SEQUENCE</scope>
    <source>
        <tissue evidence="1">Blood</tissue>
    </source>
</reference>
<accession>V8NLR1</accession>
<comment type="caution">
    <text evidence="1">The sequence shown here is derived from an EMBL/GenBank/DDBJ whole genome shotgun (WGS) entry which is preliminary data.</text>
</comment>
<evidence type="ECO:0000313" key="1">
    <source>
        <dbReference type="EMBL" id="ETE62462.1"/>
    </source>
</evidence>
<sequence>MEGKEWKLQEQRKQEEELLKTTSEVQAKVANTLSQEQNQSTTALINFGLESGMEVTISNLRERGMFTAMNINQSKACSETKTVTWKEKQTHNLNHDGYCLDNY</sequence>
<keyword evidence="2" id="KW-1185">Reference proteome</keyword>
<gene>
    <name evidence="1" type="ORF">L345_11783</name>
</gene>
<proteinExistence type="predicted"/>
<protein>
    <submittedName>
        <fullName evidence="1">Uncharacterized protein</fullName>
    </submittedName>
</protein>
<evidence type="ECO:0000313" key="2">
    <source>
        <dbReference type="Proteomes" id="UP000018936"/>
    </source>
</evidence>
<feature type="non-terminal residue" evidence="1">
    <location>
        <position position="1"/>
    </location>
</feature>
<organism evidence="1 2">
    <name type="scientific">Ophiophagus hannah</name>
    <name type="common">King cobra</name>
    <name type="synonym">Naja hannah</name>
    <dbReference type="NCBI Taxonomy" id="8665"/>
    <lineage>
        <taxon>Eukaryota</taxon>
        <taxon>Metazoa</taxon>
        <taxon>Chordata</taxon>
        <taxon>Craniata</taxon>
        <taxon>Vertebrata</taxon>
        <taxon>Euteleostomi</taxon>
        <taxon>Lepidosauria</taxon>
        <taxon>Squamata</taxon>
        <taxon>Bifurcata</taxon>
        <taxon>Unidentata</taxon>
        <taxon>Episquamata</taxon>
        <taxon>Toxicofera</taxon>
        <taxon>Serpentes</taxon>
        <taxon>Colubroidea</taxon>
        <taxon>Elapidae</taxon>
        <taxon>Elapinae</taxon>
        <taxon>Ophiophagus</taxon>
    </lineage>
</organism>
<dbReference type="AlphaFoldDB" id="V8NLR1"/>
<dbReference type="Proteomes" id="UP000018936">
    <property type="component" value="Unassembled WGS sequence"/>
</dbReference>
<name>V8NLR1_OPHHA</name>
<dbReference type="EMBL" id="AZIM01003235">
    <property type="protein sequence ID" value="ETE62462.1"/>
    <property type="molecule type" value="Genomic_DNA"/>
</dbReference>